<dbReference type="SUPFAM" id="SSF52540">
    <property type="entry name" value="P-loop containing nucleoside triphosphate hydrolases"/>
    <property type="match status" value="1"/>
</dbReference>
<dbReference type="InterPro" id="IPR014016">
    <property type="entry name" value="UvrD-like_ATP-bd"/>
</dbReference>
<dbReference type="STRING" id="889453.SAMN03080601_03430"/>
<dbReference type="Proteomes" id="UP000191055">
    <property type="component" value="Unassembled WGS sequence"/>
</dbReference>
<evidence type="ECO:0000256" key="12">
    <source>
        <dbReference type="PROSITE-ProRule" id="PRU00560"/>
    </source>
</evidence>
<dbReference type="GO" id="GO:0000725">
    <property type="term" value="P:recombinational repair"/>
    <property type="evidence" value="ECO:0007669"/>
    <property type="project" value="TreeGrafter"/>
</dbReference>
<keyword evidence="4 12" id="KW-0347">Helicase</keyword>
<dbReference type="EMBL" id="FUYV01000032">
    <property type="protein sequence ID" value="SKC24137.1"/>
    <property type="molecule type" value="Genomic_DNA"/>
</dbReference>
<comment type="similarity">
    <text evidence="1">Belongs to the helicase family. UvrD subfamily.</text>
</comment>
<keyword evidence="2 12" id="KW-0547">Nucleotide-binding</keyword>
<evidence type="ECO:0000313" key="16">
    <source>
        <dbReference type="Proteomes" id="UP000191055"/>
    </source>
</evidence>
<evidence type="ECO:0000256" key="4">
    <source>
        <dbReference type="ARBA" id="ARBA00022806"/>
    </source>
</evidence>
<dbReference type="InterPro" id="IPR014017">
    <property type="entry name" value="DNA_helicase_UvrD-like_C"/>
</dbReference>
<evidence type="ECO:0000259" key="13">
    <source>
        <dbReference type="PROSITE" id="PS51198"/>
    </source>
</evidence>
<dbReference type="GO" id="GO:0005524">
    <property type="term" value="F:ATP binding"/>
    <property type="evidence" value="ECO:0007669"/>
    <property type="project" value="UniProtKB-UniRule"/>
</dbReference>
<dbReference type="GO" id="GO:0043138">
    <property type="term" value="F:3'-5' DNA helicase activity"/>
    <property type="evidence" value="ECO:0007669"/>
    <property type="project" value="UniProtKB-EC"/>
</dbReference>
<protein>
    <recommendedName>
        <fullName evidence="9">DNA 3'-5' helicase</fullName>
        <ecNumber evidence="9">5.6.2.4</ecNumber>
    </recommendedName>
    <alternativeName>
        <fullName evidence="10">DNA 3'-5' helicase II</fullName>
    </alternativeName>
</protein>
<dbReference type="GO" id="GO:0003677">
    <property type="term" value="F:DNA binding"/>
    <property type="evidence" value="ECO:0007669"/>
    <property type="project" value="UniProtKB-KW"/>
</dbReference>
<evidence type="ECO:0000256" key="2">
    <source>
        <dbReference type="ARBA" id="ARBA00022741"/>
    </source>
</evidence>
<feature type="binding site" evidence="12">
    <location>
        <begin position="25"/>
        <end position="32"/>
    </location>
    <ligand>
        <name>ATP</name>
        <dbReference type="ChEBI" id="CHEBI:30616"/>
    </ligand>
</feature>
<dbReference type="PANTHER" id="PTHR11070">
    <property type="entry name" value="UVRD / RECB / PCRA DNA HELICASE FAMILY MEMBER"/>
    <property type="match status" value="1"/>
</dbReference>
<dbReference type="Gene3D" id="3.40.50.300">
    <property type="entry name" value="P-loop containing nucleotide triphosphate hydrolases"/>
    <property type="match status" value="3"/>
</dbReference>
<evidence type="ECO:0000256" key="10">
    <source>
        <dbReference type="ARBA" id="ARBA00034923"/>
    </source>
</evidence>
<evidence type="ECO:0000256" key="6">
    <source>
        <dbReference type="ARBA" id="ARBA00023125"/>
    </source>
</evidence>
<evidence type="ECO:0000256" key="8">
    <source>
        <dbReference type="ARBA" id="ARBA00034617"/>
    </source>
</evidence>
<evidence type="ECO:0000256" key="11">
    <source>
        <dbReference type="ARBA" id="ARBA00048988"/>
    </source>
</evidence>
<dbReference type="PROSITE" id="PS51198">
    <property type="entry name" value="UVRD_HELICASE_ATP_BIND"/>
    <property type="match status" value="1"/>
</dbReference>
<dbReference type="InterPro" id="IPR027417">
    <property type="entry name" value="P-loop_NTPase"/>
</dbReference>
<dbReference type="Gene3D" id="1.10.10.160">
    <property type="match status" value="1"/>
</dbReference>
<evidence type="ECO:0000259" key="14">
    <source>
        <dbReference type="PROSITE" id="PS51217"/>
    </source>
</evidence>
<keyword evidence="16" id="KW-1185">Reference proteome</keyword>
<keyword evidence="7" id="KW-0413">Isomerase</keyword>
<dbReference type="CDD" id="cd17932">
    <property type="entry name" value="DEXQc_UvrD"/>
    <property type="match status" value="1"/>
</dbReference>
<sequence>MSKINLSPKQSLIVNLGEGSYLIEASAGSGKTRVLTERVKNLLEDNSSKILAITFTNKASEELKERLELDKLKNKNVFVGTFHSFCQSILESRFKLLGFQKMPHIFEDESDRIEIVEEAIKSVPYFTDIYEGLESKDKTGYKSKVLSFISSVKRELAEPEDLITDEGEEHLLLLYNEYQDILKSNNAIDFDDLIWFVYKLFSNNEAVQNLYSKSYNYIFIDEGQDLNKAQYYLLKSLCGDQIKNVMIVGDPNQSIYGFNGSAPKYMQKFFVEDFNAQKITLDENYRCSKQVIDAANKLMQLSVEAVNYVIEGHFEMYKASGEKDEAKYVVEKIDYLINLKNIKCLEKENYKDIEGEIDYSKIAILGRNKFVFKYIEELLQEKNIPYYFKSGNVGVKFETIFMKLFDYYFRIKINPSDKLHNKRLKTLLKVNNFENEDEISKSKYDYFQFIREIISVLTEDNFKKSLQSISDFIKKSTTFNDDEKAQIHNELEEVIELWKEYSFNNLKPTLTGFKNTISLGLIKRDLKQEGICISTVHTMKGQESEIVFLVGLDDGTFPYYLAIQNGGEELSQEKNNLYVAFTRAKRFLYVSYPSVRMMPWGDYKSRIKSRFLTDF</sequence>
<keyword evidence="5 12" id="KW-0067">ATP-binding</keyword>
<comment type="catalytic activity">
    <reaction evidence="8">
        <text>Couples ATP hydrolysis with the unwinding of duplex DNA by translocating in the 3'-5' direction.</text>
        <dbReference type="EC" id="5.6.2.4"/>
    </reaction>
</comment>
<gene>
    <name evidence="15" type="ORF">SAMN03080601_03430</name>
</gene>
<dbReference type="InterPro" id="IPR000212">
    <property type="entry name" value="DNA_helicase_UvrD/REP"/>
</dbReference>
<evidence type="ECO:0000256" key="5">
    <source>
        <dbReference type="ARBA" id="ARBA00022840"/>
    </source>
</evidence>
<dbReference type="KEGG" id="asx:CDL62_15150"/>
<dbReference type="PANTHER" id="PTHR11070:SF2">
    <property type="entry name" value="ATP-DEPENDENT DNA HELICASE SRS2"/>
    <property type="match status" value="1"/>
</dbReference>
<dbReference type="EC" id="5.6.2.4" evidence="9"/>
<reference evidence="15 16" key="1">
    <citation type="submission" date="2017-02" db="EMBL/GenBank/DDBJ databases">
        <authorList>
            <person name="Peterson S.W."/>
        </authorList>
    </citation>
    <scope>NUCLEOTIDE SEQUENCE [LARGE SCALE GENOMIC DNA]</scope>
    <source>
        <strain evidence="15 16">DSM 24412</strain>
    </source>
</reference>
<evidence type="ECO:0000256" key="1">
    <source>
        <dbReference type="ARBA" id="ARBA00009922"/>
    </source>
</evidence>
<evidence type="ECO:0000313" key="15">
    <source>
        <dbReference type="EMBL" id="SKC24137.1"/>
    </source>
</evidence>
<keyword evidence="6" id="KW-0238">DNA-binding</keyword>
<dbReference type="PROSITE" id="PS51217">
    <property type="entry name" value="UVRD_HELICASE_CTER"/>
    <property type="match status" value="1"/>
</dbReference>
<dbReference type="OrthoDB" id="9810135at2"/>
<feature type="domain" description="UvrD-like helicase C-terminal" evidence="14">
    <location>
        <begin position="282"/>
        <end position="541"/>
    </location>
</feature>
<proteinExistence type="inferred from homology"/>
<evidence type="ECO:0000256" key="7">
    <source>
        <dbReference type="ARBA" id="ARBA00023235"/>
    </source>
</evidence>
<accession>A0A1T5HTX7</accession>
<evidence type="ECO:0000256" key="9">
    <source>
        <dbReference type="ARBA" id="ARBA00034808"/>
    </source>
</evidence>
<comment type="catalytic activity">
    <reaction evidence="11">
        <text>ATP + H2O = ADP + phosphate + H(+)</text>
        <dbReference type="Rhea" id="RHEA:13065"/>
        <dbReference type="ChEBI" id="CHEBI:15377"/>
        <dbReference type="ChEBI" id="CHEBI:15378"/>
        <dbReference type="ChEBI" id="CHEBI:30616"/>
        <dbReference type="ChEBI" id="CHEBI:43474"/>
        <dbReference type="ChEBI" id="CHEBI:456216"/>
        <dbReference type="EC" id="5.6.2.4"/>
    </reaction>
</comment>
<keyword evidence="3 12" id="KW-0378">Hydrolase</keyword>
<name>A0A1T5HTX7_9BACT</name>
<evidence type="ECO:0000256" key="3">
    <source>
        <dbReference type="ARBA" id="ARBA00022801"/>
    </source>
</evidence>
<dbReference type="GO" id="GO:0016887">
    <property type="term" value="F:ATP hydrolysis activity"/>
    <property type="evidence" value="ECO:0007669"/>
    <property type="project" value="RHEA"/>
</dbReference>
<dbReference type="InterPro" id="IPR013986">
    <property type="entry name" value="DExx_box_DNA_helicase_dom_sf"/>
</dbReference>
<dbReference type="Pfam" id="PF00580">
    <property type="entry name" value="UvrD-helicase"/>
    <property type="match status" value="1"/>
</dbReference>
<dbReference type="Pfam" id="PF13361">
    <property type="entry name" value="UvrD_C"/>
    <property type="match status" value="2"/>
</dbReference>
<dbReference type="Gene3D" id="1.10.486.10">
    <property type="entry name" value="PCRA, domain 4"/>
    <property type="match status" value="1"/>
</dbReference>
<dbReference type="AlphaFoldDB" id="A0A1T5HTX7"/>
<feature type="domain" description="UvrD-like helicase ATP-binding" evidence="13">
    <location>
        <begin position="4"/>
        <end position="288"/>
    </location>
</feature>
<organism evidence="15 16">
    <name type="scientific">Alkalitalea saponilacus</name>
    <dbReference type="NCBI Taxonomy" id="889453"/>
    <lineage>
        <taxon>Bacteria</taxon>
        <taxon>Pseudomonadati</taxon>
        <taxon>Bacteroidota</taxon>
        <taxon>Bacteroidia</taxon>
        <taxon>Marinilabiliales</taxon>
        <taxon>Marinilabiliaceae</taxon>
        <taxon>Alkalitalea</taxon>
    </lineage>
</organism>
<dbReference type="RefSeq" id="WP_079559087.1">
    <property type="nucleotide sequence ID" value="NZ_CP021904.1"/>
</dbReference>